<feature type="transmembrane region" description="Helical" evidence="1">
    <location>
        <begin position="40"/>
        <end position="58"/>
    </location>
</feature>
<dbReference type="AlphaFoldDB" id="A0AB35U7A0"/>
<dbReference type="EMBL" id="JALBUR010000005">
    <property type="protein sequence ID" value="MDX8419145.1"/>
    <property type="molecule type" value="Genomic_DNA"/>
</dbReference>
<keyword evidence="4" id="KW-1185">Reference proteome</keyword>
<reference evidence="3 4" key="1">
    <citation type="submission" date="2022-03" db="EMBL/GenBank/DDBJ databases">
        <title>Novel taxa within the pig intestine.</title>
        <authorList>
            <person name="Wylensek D."/>
            <person name="Bishof K."/>
            <person name="Afrizal A."/>
            <person name="Clavel T."/>
        </authorList>
    </citation>
    <scope>NUCLEOTIDE SEQUENCE [LARGE SCALE GENOMIC DNA]</scope>
    <source>
        <strain evidence="3 4">CLA-KB-P133</strain>
    </source>
</reference>
<sequence>MKKIITCFLALTMLVSISTTKIQAKENPQQDSAMTETENDGFVTGAVTAALIFFMTYYPTIYPQIARWISTYGSHLTFSQIIQTVKKMISEGKFGVSMA</sequence>
<keyword evidence="2" id="KW-0732">Signal</keyword>
<gene>
    <name evidence="3" type="ORF">MOZ60_03445</name>
</gene>
<dbReference type="Proteomes" id="UP001286174">
    <property type="component" value="Unassembled WGS sequence"/>
</dbReference>
<evidence type="ECO:0000313" key="4">
    <source>
        <dbReference type="Proteomes" id="UP001286174"/>
    </source>
</evidence>
<keyword evidence="1" id="KW-0812">Transmembrane</keyword>
<evidence type="ECO:0000313" key="3">
    <source>
        <dbReference type="EMBL" id="MDX8419145.1"/>
    </source>
</evidence>
<name>A0AB35U7A0_9FIRM</name>
<organism evidence="3 4">
    <name type="scientific">Grylomicrobium aquisgranensis</name>
    <dbReference type="NCBI Taxonomy" id="2926318"/>
    <lineage>
        <taxon>Bacteria</taxon>
        <taxon>Bacillati</taxon>
        <taxon>Bacillota</taxon>
        <taxon>Erysipelotrichia</taxon>
        <taxon>Erysipelotrichales</taxon>
        <taxon>Erysipelotrichaceae</taxon>
        <taxon>Grylomicrobium</taxon>
    </lineage>
</organism>
<proteinExistence type="predicted"/>
<protein>
    <submittedName>
        <fullName evidence="3">Uncharacterized protein</fullName>
    </submittedName>
</protein>
<feature type="signal peptide" evidence="2">
    <location>
        <begin position="1"/>
        <end position="24"/>
    </location>
</feature>
<keyword evidence="1" id="KW-0472">Membrane</keyword>
<evidence type="ECO:0000256" key="1">
    <source>
        <dbReference type="SAM" id="Phobius"/>
    </source>
</evidence>
<dbReference type="RefSeq" id="WP_108774079.1">
    <property type="nucleotide sequence ID" value="NZ_JALBUR010000005.1"/>
</dbReference>
<keyword evidence="1" id="KW-1133">Transmembrane helix</keyword>
<evidence type="ECO:0000256" key="2">
    <source>
        <dbReference type="SAM" id="SignalP"/>
    </source>
</evidence>
<accession>A0AB35U7A0</accession>
<feature type="chain" id="PRO_5044329372" evidence="2">
    <location>
        <begin position="25"/>
        <end position="99"/>
    </location>
</feature>
<comment type="caution">
    <text evidence="3">The sequence shown here is derived from an EMBL/GenBank/DDBJ whole genome shotgun (WGS) entry which is preliminary data.</text>
</comment>